<sequence length="813" mass="90758">MSKIWRKLTVGKKQSPPVPPTPDYVLDAFEIGSKLGSKRPDFQRSHEAIEATGSSNRSFGELRNPVYKLSLHYSTKTVFVAAFEKQIASRIPVLNKSNLSQNIDIDSLFSEQPFLEAFEVNSAALLSLRSSIDQSRPTDLDSQVYDFPETESSNYDDVCHSSEECSSLEHLHKADKIFVATVISKIQCLKQDFERESPKSVEDGVQREAAIENLLAAKEQNFAEFRYRNRSCDSATECFRSEDSLTTDEERISTMAAKNKSRGNQQIYETAFDSKLKKVGAIRGTENEATDKMQKKAMIHNVLYPNTFSAPLQTQRRGSESSTSFTPEHSSRSSTASSSSNSSHGSATSTPQHLNQLPKALLPRKQGVKLHFRLPRSKSSDFSLHRLSTTTIPENSNLIKTGNKLEAKSMVMKSSTTETLSSIDSVFDSDSSTRCLLSEKFDQKCREANAVESQRKNKTKDQKDECKQSSVQNVAPSNSAKATKDSKPAHVSPSPVKQASKFSLKLDSCLKRKECMKDAPEKLQLQSPQNDSRPVNDYDTPWDVNKRLSSVVTRIISTPTSEKSHELPVSIAPTVATPTEDVNNLSTRLNTSVETQLRLNSYMNDQVSESLCETRRPNLEIKSEKADKADKENTKNHVDTSFEAGKSSLTLGKNRTIGRETQLNLSLNLYNVSNENCSKVASRKKLAFNFGFPIAAPLSEAIDVTIPLEKQGWFHGSIRRLDAENLLRSAKEGSFLIRNSESTKHDYSLSLKSAKGFMHMKIVQQNDGKYVLGVFSKPFNSIPDMVKHYSVNKLPIRGAEHMSLLYPVIDQLL</sequence>
<evidence type="ECO:0000256" key="6">
    <source>
        <dbReference type="SAM" id="MobiDB-lite"/>
    </source>
</evidence>
<dbReference type="InterPro" id="IPR051846">
    <property type="entry name" value="SH2_domain_adapters"/>
</dbReference>
<evidence type="ECO:0000259" key="7">
    <source>
        <dbReference type="PROSITE" id="PS50001"/>
    </source>
</evidence>
<dbReference type="PANTHER" id="PTHR15127:SF32">
    <property type="entry name" value="HEAVYWEIGHT, ISOFORM A"/>
    <property type="match status" value="1"/>
</dbReference>
<dbReference type="Gene3D" id="3.30.505.10">
    <property type="entry name" value="SH2 domain"/>
    <property type="match status" value="1"/>
</dbReference>
<keyword evidence="11" id="KW-1185">Reference proteome</keyword>
<evidence type="ECO:0000256" key="1">
    <source>
        <dbReference type="ARBA" id="ARBA00022553"/>
    </source>
</evidence>
<gene>
    <name evidence="9" type="ORF">B4U79_07561</name>
    <name evidence="8" type="ORF">B4U79_13510</name>
    <name evidence="10" type="ORF">B4U79_14199</name>
</gene>
<evidence type="ECO:0000313" key="11">
    <source>
        <dbReference type="Proteomes" id="UP000285301"/>
    </source>
</evidence>
<feature type="compositionally biased region" description="Polar residues" evidence="6">
    <location>
        <begin position="308"/>
        <end position="328"/>
    </location>
</feature>
<feature type="domain" description="SH2" evidence="7">
    <location>
        <begin position="713"/>
        <end position="808"/>
    </location>
</feature>
<dbReference type="OrthoDB" id="5914531at2759"/>
<evidence type="ECO:0000256" key="4">
    <source>
        <dbReference type="ARBA" id="ARBA00074794"/>
    </source>
</evidence>
<dbReference type="Proteomes" id="UP000285301">
    <property type="component" value="Unassembled WGS sequence"/>
</dbReference>
<dbReference type="PROSITE" id="PS50001">
    <property type="entry name" value="SH2"/>
    <property type="match status" value="1"/>
</dbReference>
<feature type="compositionally biased region" description="Low complexity" evidence="6">
    <location>
        <begin position="332"/>
        <end position="350"/>
    </location>
</feature>
<accession>A0A3S3QJ49</accession>
<dbReference type="Pfam" id="PF00017">
    <property type="entry name" value="SH2"/>
    <property type="match status" value="1"/>
</dbReference>
<dbReference type="EMBL" id="NCKU01000101">
    <property type="protein sequence ID" value="RWS17258.1"/>
    <property type="molecule type" value="Genomic_DNA"/>
</dbReference>
<dbReference type="SUPFAM" id="SSF55550">
    <property type="entry name" value="SH2 domain"/>
    <property type="match status" value="1"/>
</dbReference>
<dbReference type="EMBL" id="NCKU01003114">
    <property type="protein sequence ID" value="RWS08149.1"/>
    <property type="molecule type" value="Genomic_DNA"/>
</dbReference>
<comment type="function">
    <text evidence="3">May function as an adapter protein.</text>
</comment>
<evidence type="ECO:0000256" key="2">
    <source>
        <dbReference type="ARBA" id="ARBA00022999"/>
    </source>
</evidence>
<feature type="region of interest" description="Disordered" evidence="6">
    <location>
        <begin position="308"/>
        <end position="353"/>
    </location>
</feature>
<dbReference type="GO" id="GO:0001784">
    <property type="term" value="F:phosphotyrosine residue binding"/>
    <property type="evidence" value="ECO:0007669"/>
    <property type="project" value="TreeGrafter"/>
</dbReference>
<feature type="compositionally biased region" description="Basic and acidic residues" evidence="6">
    <location>
        <begin position="450"/>
        <end position="467"/>
    </location>
</feature>
<evidence type="ECO:0000256" key="5">
    <source>
        <dbReference type="PROSITE-ProRule" id="PRU00191"/>
    </source>
</evidence>
<proteinExistence type="predicted"/>
<dbReference type="InterPro" id="IPR000980">
    <property type="entry name" value="SH2"/>
</dbReference>
<dbReference type="CDD" id="cd09945">
    <property type="entry name" value="SH2_SHB_SHD_SHE_SHF_like"/>
    <property type="match status" value="1"/>
</dbReference>
<dbReference type="InterPro" id="IPR036860">
    <property type="entry name" value="SH2_dom_sf"/>
</dbReference>
<feature type="compositionally biased region" description="Polar residues" evidence="6">
    <location>
        <begin position="524"/>
        <end position="533"/>
    </location>
</feature>
<reference evidence="9" key="2">
    <citation type="submission" date="2018-11" db="EMBL/GenBank/DDBJ databases">
        <title>Trombidioid mite genomics.</title>
        <authorList>
            <person name="Dong X."/>
        </authorList>
    </citation>
    <scope>NUCLEOTIDE SEQUENCE</scope>
    <source>
        <strain evidence="9">UoL-WK</strain>
    </source>
</reference>
<protein>
    <recommendedName>
        <fullName evidence="4">SH2 domain-containing adapter protein D</fullName>
    </recommendedName>
</protein>
<evidence type="ECO:0000256" key="3">
    <source>
        <dbReference type="ARBA" id="ARBA00057390"/>
    </source>
</evidence>
<dbReference type="STRING" id="1965070.A0A3S3QJ49"/>
<feature type="compositionally biased region" description="Polar residues" evidence="6">
    <location>
        <begin position="468"/>
        <end position="481"/>
    </location>
</feature>
<evidence type="ECO:0000313" key="9">
    <source>
        <dbReference type="EMBL" id="RWS09583.1"/>
    </source>
</evidence>
<feature type="region of interest" description="Disordered" evidence="6">
    <location>
        <begin position="520"/>
        <end position="541"/>
    </location>
</feature>
<reference evidence="9 11" key="1">
    <citation type="journal article" date="2018" name="Gigascience">
        <title>Genomes of trombidid mites reveal novel predicted allergens and laterally-transferred genes associated with secondary metabolism.</title>
        <authorList>
            <person name="Dong X."/>
            <person name="Chaisiri K."/>
            <person name="Xia D."/>
            <person name="Armstrong S.D."/>
            <person name="Fang Y."/>
            <person name="Donnelly M.J."/>
            <person name="Kadowaki T."/>
            <person name="McGarry J.W."/>
            <person name="Darby A.C."/>
            <person name="Makepeace B.L."/>
        </authorList>
    </citation>
    <scope>NUCLEOTIDE SEQUENCE [LARGE SCALE GENOMIC DNA]</scope>
    <source>
        <strain evidence="9">UoL-WK</strain>
    </source>
</reference>
<evidence type="ECO:0000313" key="8">
    <source>
        <dbReference type="EMBL" id="RWS08149.1"/>
    </source>
</evidence>
<keyword evidence="1" id="KW-0597">Phosphoprotein</keyword>
<evidence type="ECO:0000313" key="10">
    <source>
        <dbReference type="EMBL" id="RWS17258.1"/>
    </source>
</evidence>
<feature type="region of interest" description="Disordered" evidence="6">
    <location>
        <begin position="450"/>
        <end position="499"/>
    </location>
</feature>
<keyword evidence="2 5" id="KW-0727">SH2 domain</keyword>
<organism evidence="9 11">
    <name type="scientific">Dinothrombium tinctorium</name>
    <dbReference type="NCBI Taxonomy" id="1965070"/>
    <lineage>
        <taxon>Eukaryota</taxon>
        <taxon>Metazoa</taxon>
        <taxon>Ecdysozoa</taxon>
        <taxon>Arthropoda</taxon>
        <taxon>Chelicerata</taxon>
        <taxon>Arachnida</taxon>
        <taxon>Acari</taxon>
        <taxon>Acariformes</taxon>
        <taxon>Trombidiformes</taxon>
        <taxon>Prostigmata</taxon>
        <taxon>Anystina</taxon>
        <taxon>Parasitengona</taxon>
        <taxon>Trombidioidea</taxon>
        <taxon>Trombidiidae</taxon>
        <taxon>Dinothrombium</taxon>
    </lineage>
</organism>
<dbReference type="FunFam" id="3.30.505.10:FF:000058">
    <property type="entry name" value="SH2 domain-containing adapter protein D"/>
    <property type="match status" value="1"/>
</dbReference>
<dbReference type="PRINTS" id="PR00401">
    <property type="entry name" value="SH2DOMAIN"/>
</dbReference>
<dbReference type="PANTHER" id="PTHR15127">
    <property type="entry name" value="HEAVYWEIGHT, ISOFORM A"/>
    <property type="match status" value="1"/>
</dbReference>
<dbReference type="AlphaFoldDB" id="A0A3S3QJ49"/>
<dbReference type="EMBL" id="NCKU01002440">
    <property type="protein sequence ID" value="RWS09583.1"/>
    <property type="molecule type" value="Genomic_DNA"/>
</dbReference>
<comment type="caution">
    <text evidence="9">The sequence shown here is derived from an EMBL/GenBank/DDBJ whole genome shotgun (WGS) entry which is preliminary data.</text>
</comment>
<name>A0A3S3QJ49_9ACAR</name>
<dbReference type="SMART" id="SM00252">
    <property type="entry name" value="SH2"/>
    <property type="match status" value="1"/>
</dbReference>